<dbReference type="GeneID" id="7447738"/>
<evidence type="ECO:0000313" key="4">
    <source>
        <dbReference type="Proteomes" id="UP000001449"/>
    </source>
</evidence>
<dbReference type="OMA" id="HICQLFI"/>
<dbReference type="HOGENOM" id="CLU_039013_0_1_1"/>
<dbReference type="InterPro" id="IPR038770">
    <property type="entry name" value="Na+/solute_symporter_sf"/>
</dbReference>
<sequence length="414" mass="45621">MAPDGDGASTDDNDNTLQSQSKSDDKIQEKEVSNSSSCQHDNDCNSNMNISIYQRMLQAIQANSLLAMISCAITLSYIYPPLGNEYLQPEITASWLAIIVIFFFSGLGMHTKEFTKAFERFRFNLFVQTFNFVIVSGFVLVISRLMLAASLLPLPLADGLVICSCLPQAICLVIVLTKTAGGDEAASIFNSAFSNLVGILLSPVLILCYLGVSSHVEKAEVFLKLSLKVALPLLVGQIVHNFVPHAKEMATNHKTRFKQVQSFAMAFIVFTTFSKLWANGSGTGILDVMLMGAIQTLIICILMLWVWLSLRLFFPEEPKLHATGLFICTSKTMPMGIPLINALYEDDPNLALYTLPLLIWYPLTILVGSFLAPFVLDYVIRQEMKLMESESIDGGGYYEMKISSSEVDGSGVIV</sequence>
<gene>
    <name evidence="3" type="ORF">THAPSDRAFT_bd835</name>
</gene>
<keyword evidence="2" id="KW-0472">Membrane</keyword>
<dbReference type="InParanoid" id="B8LEG1"/>
<feature type="transmembrane region" description="Helical" evidence="2">
    <location>
        <begin position="123"/>
        <end position="147"/>
    </location>
</feature>
<dbReference type="eggNOG" id="KOG4821">
    <property type="taxonomic scope" value="Eukaryota"/>
</dbReference>
<evidence type="ECO:0000313" key="3">
    <source>
        <dbReference type="EMBL" id="EED86274.1"/>
    </source>
</evidence>
<dbReference type="PANTHER" id="PTHR18640:SF5">
    <property type="entry name" value="SODIUM_BILE ACID COTRANSPORTER 7"/>
    <property type="match status" value="1"/>
</dbReference>
<dbReference type="Proteomes" id="UP000001449">
    <property type="component" value="Unassembled WGS sequence"/>
</dbReference>
<dbReference type="Gene3D" id="1.20.1530.20">
    <property type="match status" value="1"/>
</dbReference>
<organism evidence="3 4">
    <name type="scientific">Thalassiosira pseudonana</name>
    <name type="common">Marine diatom</name>
    <name type="synonym">Cyclotella nana</name>
    <dbReference type="NCBI Taxonomy" id="35128"/>
    <lineage>
        <taxon>Eukaryota</taxon>
        <taxon>Sar</taxon>
        <taxon>Stramenopiles</taxon>
        <taxon>Ochrophyta</taxon>
        <taxon>Bacillariophyta</taxon>
        <taxon>Coscinodiscophyceae</taxon>
        <taxon>Thalassiosirophycidae</taxon>
        <taxon>Thalassiosirales</taxon>
        <taxon>Thalassiosiraceae</taxon>
        <taxon>Thalassiosira</taxon>
    </lineage>
</organism>
<feature type="compositionally biased region" description="Basic and acidic residues" evidence="1">
    <location>
        <begin position="22"/>
        <end position="32"/>
    </location>
</feature>
<dbReference type="Pfam" id="PF13593">
    <property type="entry name" value="SBF_like"/>
    <property type="match status" value="1"/>
</dbReference>
<dbReference type="KEGG" id="tps:THAPSDRAFT_bd835"/>
<reference evidence="3 4" key="1">
    <citation type="journal article" date="2004" name="Science">
        <title>The genome of the diatom Thalassiosira pseudonana: ecology, evolution, and metabolism.</title>
        <authorList>
            <person name="Armbrust E.V."/>
            <person name="Berges J.A."/>
            <person name="Bowler C."/>
            <person name="Green B.R."/>
            <person name="Martinez D."/>
            <person name="Putnam N.H."/>
            <person name="Zhou S."/>
            <person name="Allen A.E."/>
            <person name="Apt K.E."/>
            <person name="Bechner M."/>
            <person name="Brzezinski M.A."/>
            <person name="Chaal B.K."/>
            <person name="Chiovitti A."/>
            <person name="Davis A.K."/>
            <person name="Demarest M.S."/>
            <person name="Detter J.C."/>
            <person name="Glavina T."/>
            <person name="Goodstein D."/>
            <person name="Hadi M.Z."/>
            <person name="Hellsten U."/>
            <person name="Hildebrand M."/>
            <person name="Jenkins B.D."/>
            <person name="Jurka J."/>
            <person name="Kapitonov V.V."/>
            <person name="Kroger N."/>
            <person name="Lau W.W."/>
            <person name="Lane T.W."/>
            <person name="Larimer F.W."/>
            <person name="Lippmeier J.C."/>
            <person name="Lucas S."/>
            <person name="Medina M."/>
            <person name="Montsant A."/>
            <person name="Obornik M."/>
            <person name="Parker M.S."/>
            <person name="Palenik B."/>
            <person name="Pazour G.J."/>
            <person name="Richardson P.M."/>
            <person name="Rynearson T.A."/>
            <person name="Saito M.A."/>
            <person name="Schwartz D.C."/>
            <person name="Thamatrakoln K."/>
            <person name="Valentin K."/>
            <person name="Vardi A."/>
            <person name="Wilkerson F.P."/>
            <person name="Rokhsar D.S."/>
        </authorList>
    </citation>
    <scope>NUCLEOTIDE SEQUENCE [LARGE SCALE GENOMIC DNA]</scope>
    <source>
        <strain evidence="3 4">CCMP1335</strain>
    </source>
</reference>
<feature type="transmembrane region" description="Helical" evidence="2">
    <location>
        <begin position="91"/>
        <end position="111"/>
    </location>
</feature>
<feature type="transmembrane region" description="Helical" evidence="2">
    <location>
        <begin position="60"/>
        <end position="79"/>
    </location>
</feature>
<feature type="transmembrane region" description="Helical" evidence="2">
    <location>
        <begin position="284"/>
        <end position="308"/>
    </location>
</feature>
<dbReference type="FunFam" id="1.20.1530.20:FF:000055">
    <property type="entry name" value="Predicted protein"/>
    <property type="match status" value="1"/>
</dbReference>
<feature type="transmembrane region" description="Helical" evidence="2">
    <location>
        <begin position="260"/>
        <end position="278"/>
    </location>
</feature>
<feature type="transmembrane region" description="Helical" evidence="2">
    <location>
        <begin position="192"/>
        <end position="215"/>
    </location>
</feature>
<dbReference type="AlphaFoldDB" id="B8LEG1"/>
<dbReference type="RefSeq" id="XP_002297404.1">
    <property type="nucleotide sequence ID" value="XM_002297368.1"/>
</dbReference>
<dbReference type="PaxDb" id="35128-Thapsdraft835"/>
<protein>
    <submittedName>
        <fullName evidence="3">Uncharacterized protein</fullName>
    </submittedName>
</protein>
<feature type="region of interest" description="Disordered" evidence="1">
    <location>
        <begin position="1"/>
        <end position="40"/>
    </location>
</feature>
<evidence type="ECO:0000256" key="2">
    <source>
        <dbReference type="SAM" id="Phobius"/>
    </source>
</evidence>
<feature type="transmembrane region" description="Helical" evidence="2">
    <location>
        <begin position="159"/>
        <end position="180"/>
    </location>
</feature>
<feature type="transmembrane region" description="Helical" evidence="2">
    <location>
        <begin position="320"/>
        <end position="340"/>
    </location>
</feature>
<feature type="transmembrane region" description="Helical" evidence="2">
    <location>
        <begin position="360"/>
        <end position="380"/>
    </location>
</feature>
<keyword evidence="2" id="KW-0812">Transmembrane</keyword>
<dbReference type="GO" id="GO:0005886">
    <property type="term" value="C:plasma membrane"/>
    <property type="evidence" value="ECO:0000318"/>
    <property type="project" value="GO_Central"/>
</dbReference>
<keyword evidence="4" id="KW-1185">Reference proteome</keyword>
<proteinExistence type="predicted"/>
<dbReference type="PANTHER" id="PTHR18640">
    <property type="entry name" value="SOLUTE CARRIER FAMILY 10 MEMBER 7"/>
    <property type="match status" value="1"/>
</dbReference>
<dbReference type="EMBL" id="DS999440">
    <property type="protein sequence ID" value="EED86274.1"/>
    <property type="molecule type" value="Genomic_DNA"/>
</dbReference>
<keyword evidence="2" id="KW-1133">Transmembrane helix</keyword>
<name>B8LEG1_THAPS</name>
<feature type="transmembrane region" description="Helical" evidence="2">
    <location>
        <begin position="221"/>
        <end position="239"/>
    </location>
</feature>
<reference evidence="3 4" key="2">
    <citation type="journal article" date="2008" name="Nature">
        <title>The Phaeodactylum genome reveals the evolutionary history of diatom genomes.</title>
        <authorList>
            <person name="Bowler C."/>
            <person name="Allen A.E."/>
            <person name="Badger J.H."/>
            <person name="Grimwood J."/>
            <person name="Jabbari K."/>
            <person name="Kuo A."/>
            <person name="Maheswari U."/>
            <person name="Martens C."/>
            <person name="Maumus F."/>
            <person name="Otillar R.P."/>
            <person name="Rayko E."/>
            <person name="Salamov A."/>
            <person name="Vandepoele K."/>
            <person name="Beszteri B."/>
            <person name="Gruber A."/>
            <person name="Heijde M."/>
            <person name="Katinka M."/>
            <person name="Mock T."/>
            <person name="Valentin K."/>
            <person name="Verret F."/>
            <person name="Berges J.A."/>
            <person name="Brownlee C."/>
            <person name="Cadoret J.P."/>
            <person name="Chiovitti A."/>
            <person name="Choi C.J."/>
            <person name="Coesel S."/>
            <person name="De Martino A."/>
            <person name="Detter J.C."/>
            <person name="Durkin C."/>
            <person name="Falciatore A."/>
            <person name="Fournet J."/>
            <person name="Haruta M."/>
            <person name="Huysman M.J."/>
            <person name="Jenkins B.D."/>
            <person name="Jiroutova K."/>
            <person name="Jorgensen R.E."/>
            <person name="Joubert Y."/>
            <person name="Kaplan A."/>
            <person name="Kroger N."/>
            <person name="Kroth P.G."/>
            <person name="La Roche J."/>
            <person name="Lindquist E."/>
            <person name="Lommer M."/>
            <person name="Martin-Jezequel V."/>
            <person name="Lopez P.J."/>
            <person name="Lucas S."/>
            <person name="Mangogna M."/>
            <person name="McGinnis K."/>
            <person name="Medlin L.K."/>
            <person name="Montsant A."/>
            <person name="Oudot-Le Secq M.P."/>
            <person name="Napoli C."/>
            <person name="Obornik M."/>
            <person name="Parker M.S."/>
            <person name="Petit J.L."/>
            <person name="Porcel B.M."/>
            <person name="Poulsen N."/>
            <person name="Robison M."/>
            <person name="Rychlewski L."/>
            <person name="Rynearson T.A."/>
            <person name="Schmutz J."/>
            <person name="Shapiro H."/>
            <person name="Siaut M."/>
            <person name="Stanley M."/>
            <person name="Sussman M.R."/>
            <person name="Taylor A.R."/>
            <person name="Vardi A."/>
            <person name="von Dassow P."/>
            <person name="Vyverman W."/>
            <person name="Willis A."/>
            <person name="Wyrwicz L.S."/>
            <person name="Rokhsar D.S."/>
            <person name="Weissenbach J."/>
            <person name="Armbrust E.V."/>
            <person name="Green B.R."/>
            <person name="Van de Peer Y."/>
            <person name="Grigoriev I.V."/>
        </authorList>
    </citation>
    <scope>NUCLEOTIDE SEQUENCE [LARGE SCALE GENOMIC DNA]</scope>
    <source>
        <strain evidence="3 4">CCMP1335</strain>
    </source>
</reference>
<evidence type="ECO:0000256" key="1">
    <source>
        <dbReference type="SAM" id="MobiDB-lite"/>
    </source>
</evidence>
<dbReference type="InterPro" id="IPR016833">
    <property type="entry name" value="Put_Na-Bile_cotransptr"/>
</dbReference>
<accession>B8LEG1</accession>